<evidence type="ECO:0000313" key="3">
    <source>
        <dbReference type="Proteomes" id="UP000594961"/>
    </source>
</evidence>
<evidence type="ECO:0000259" key="1">
    <source>
        <dbReference type="PROSITE" id="PS51301"/>
    </source>
</evidence>
<organism evidence="2 3">
    <name type="scientific">Trueperella pecoris</name>
    <dbReference type="NCBI Taxonomy" id="2733571"/>
    <lineage>
        <taxon>Bacteria</taxon>
        <taxon>Bacillati</taxon>
        <taxon>Actinomycetota</taxon>
        <taxon>Actinomycetes</taxon>
        <taxon>Actinomycetales</taxon>
        <taxon>Actinomycetaceae</taxon>
        <taxon>Trueperella</taxon>
    </lineage>
</organism>
<reference evidence="2 3" key="1">
    <citation type="submission" date="2020-10" db="EMBL/GenBank/DDBJ databases">
        <title>Trueperella pecoris sp. nov. isolated from bovine and porcine specimens.</title>
        <authorList>
            <person name="Schoenecker L."/>
            <person name="Schnydrig P."/>
            <person name="Brodard I."/>
            <person name="Thomann A."/>
            <person name="Hemphill A."/>
            <person name="Rodriguez-Campos S."/>
            <person name="Perreten V."/>
            <person name="Jores J."/>
            <person name="Kittl S."/>
        </authorList>
    </citation>
    <scope>NUCLEOTIDE SEQUENCE [LARGE SCALE GENOMIC DNA]</scope>
    <source>
        <strain evidence="2 3">19OD0592</strain>
    </source>
</reference>
<sequence length="278" mass="32133">MQEIIQIDGLNIGVQPQSGEDFISLTDLARKKTDDPSDAIRNWMRNRNTIELLGIWETVNNPDFKPVEFDGFRKEAGLNSFTMTPTKWINSTNARGIRVKRGRYGGTFAHVDIALDFATWISPEFRLRVFQEYRQLKADETSRLNLEWQQNRLFSALNYRIHTDAIKDSLPENVSKQLAALTYAQEADVLNLAVFGMTAKQWRETNSNLSGNMRDHASATQLLVLNNLEAINSMLIKRGVSREDRYRQLYDTAREQEKSFKQIKSVQRIENKKKELES</sequence>
<dbReference type="RefSeq" id="WP_197552803.1">
    <property type="nucleotide sequence ID" value="NZ_CP063212.1"/>
</dbReference>
<dbReference type="SMART" id="SM01252">
    <property type="entry name" value="KilA-N"/>
    <property type="match status" value="1"/>
</dbReference>
<dbReference type="AlphaFoldDB" id="A0A7M1QZM3"/>
<dbReference type="InterPro" id="IPR017880">
    <property type="entry name" value="KilA_N"/>
</dbReference>
<dbReference type="Pfam" id="PF04383">
    <property type="entry name" value="KilA-N"/>
    <property type="match status" value="1"/>
</dbReference>
<dbReference type="EMBL" id="CP063212">
    <property type="protein sequence ID" value="QOR47532.1"/>
    <property type="molecule type" value="Genomic_DNA"/>
</dbReference>
<name>A0A7M1QZM3_9ACTO</name>
<accession>A0A7M1QZM3</accession>
<dbReference type="PROSITE" id="PS51301">
    <property type="entry name" value="KILA_N"/>
    <property type="match status" value="1"/>
</dbReference>
<protein>
    <submittedName>
        <fullName evidence="2">KilA-N domain-containing protein</fullName>
    </submittedName>
</protein>
<dbReference type="InterPro" id="IPR018004">
    <property type="entry name" value="KilA/APSES_HTH"/>
</dbReference>
<feature type="domain" description="KilA-N" evidence="1">
    <location>
        <begin position="1"/>
        <end position="136"/>
    </location>
</feature>
<dbReference type="Proteomes" id="UP000594961">
    <property type="component" value="Chromosome"/>
</dbReference>
<evidence type="ECO:0000313" key="2">
    <source>
        <dbReference type="EMBL" id="QOR47532.1"/>
    </source>
</evidence>
<gene>
    <name evidence="2" type="ORF">INS90_09835</name>
</gene>
<proteinExistence type="predicted"/>